<organism evidence="2 3">
    <name type="scientific">Longispora fulva</name>
    <dbReference type="NCBI Taxonomy" id="619741"/>
    <lineage>
        <taxon>Bacteria</taxon>
        <taxon>Bacillati</taxon>
        <taxon>Actinomycetota</taxon>
        <taxon>Actinomycetes</taxon>
        <taxon>Micromonosporales</taxon>
        <taxon>Micromonosporaceae</taxon>
        <taxon>Longispora</taxon>
    </lineage>
</organism>
<sequence length="146" mass="14864">MRTLSSAGLVAICAVFALAGCASGPERSAAPPSPSTATPLRLDETSAGTTVRARVGQPVVLDLHSGYWRHLASSAPDVLRQTVATTPLPAPTCRVIGSGCGTFESGFEALRAGTATVTADRDSCGEAMACAPEQRTFTVTVVVDAS</sequence>
<dbReference type="AlphaFoldDB" id="A0A8J7KFU3"/>
<reference evidence="2" key="1">
    <citation type="submission" date="2020-11" db="EMBL/GenBank/DDBJ databases">
        <title>Sequencing the genomes of 1000 actinobacteria strains.</title>
        <authorList>
            <person name="Klenk H.-P."/>
        </authorList>
    </citation>
    <scope>NUCLEOTIDE SEQUENCE</scope>
    <source>
        <strain evidence="2">DSM 45356</strain>
    </source>
</reference>
<evidence type="ECO:0000256" key="1">
    <source>
        <dbReference type="SAM" id="SignalP"/>
    </source>
</evidence>
<keyword evidence="3" id="KW-1185">Reference proteome</keyword>
<dbReference type="PROSITE" id="PS51257">
    <property type="entry name" value="PROKAR_LIPOPROTEIN"/>
    <property type="match status" value="1"/>
</dbReference>
<dbReference type="EMBL" id="JADOUF010000001">
    <property type="protein sequence ID" value="MBG6136620.1"/>
    <property type="molecule type" value="Genomic_DNA"/>
</dbReference>
<feature type="chain" id="PRO_5038734066" evidence="1">
    <location>
        <begin position="20"/>
        <end position="146"/>
    </location>
</feature>
<proteinExistence type="predicted"/>
<evidence type="ECO:0000313" key="3">
    <source>
        <dbReference type="Proteomes" id="UP000622552"/>
    </source>
</evidence>
<gene>
    <name evidence="2" type="ORF">IW245_002814</name>
</gene>
<dbReference type="Proteomes" id="UP000622552">
    <property type="component" value="Unassembled WGS sequence"/>
</dbReference>
<accession>A0A8J7KFU3</accession>
<evidence type="ECO:0000313" key="2">
    <source>
        <dbReference type="EMBL" id="MBG6136620.1"/>
    </source>
</evidence>
<name>A0A8J7KFU3_9ACTN</name>
<protein>
    <submittedName>
        <fullName evidence="2">Uncharacterized protein</fullName>
    </submittedName>
</protein>
<feature type="signal peptide" evidence="1">
    <location>
        <begin position="1"/>
        <end position="19"/>
    </location>
</feature>
<keyword evidence="1" id="KW-0732">Signal</keyword>
<dbReference type="RefSeq" id="WP_197003571.1">
    <property type="nucleotide sequence ID" value="NZ_BONS01000016.1"/>
</dbReference>
<comment type="caution">
    <text evidence="2">The sequence shown here is derived from an EMBL/GenBank/DDBJ whole genome shotgun (WGS) entry which is preliminary data.</text>
</comment>